<keyword evidence="12" id="KW-1185">Reference proteome</keyword>
<keyword evidence="7 10" id="KW-0472">Membrane</keyword>
<keyword evidence="6" id="KW-0406">Ion transport</keyword>
<accession>A0ABM3I342</accession>
<evidence type="ECO:0000256" key="5">
    <source>
        <dbReference type="ARBA" id="ARBA00022989"/>
    </source>
</evidence>
<name>A0ABM3I342_ZIZJJ</name>
<keyword evidence="4 10" id="KW-0812">Transmembrane</keyword>
<keyword evidence="8" id="KW-1071">Ligand-gated ion channel</keyword>
<dbReference type="InterPro" id="IPR005821">
    <property type="entry name" value="Ion_trans_dom"/>
</dbReference>
<evidence type="ECO:0000256" key="1">
    <source>
        <dbReference type="ARBA" id="ARBA00004141"/>
    </source>
</evidence>
<dbReference type="PANTHER" id="PTHR45651">
    <property type="entry name" value="CYCLIC NUCLEOTIDE-GATED ION CHANNEL 15-RELATED-RELATED"/>
    <property type="match status" value="1"/>
</dbReference>
<evidence type="ECO:0000313" key="12">
    <source>
        <dbReference type="Proteomes" id="UP001652623"/>
    </source>
</evidence>
<evidence type="ECO:0000256" key="4">
    <source>
        <dbReference type="ARBA" id="ARBA00022692"/>
    </source>
</evidence>
<feature type="transmembrane region" description="Helical" evidence="10">
    <location>
        <begin position="210"/>
        <end position="230"/>
    </location>
</feature>
<feature type="transmembrane region" description="Helical" evidence="10">
    <location>
        <begin position="128"/>
        <end position="151"/>
    </location>
</feature>
<evidence type="ECO:0000256" key="10">
    <source>
        <dbReference type="SAM" id="Phobius"/>
    </source>
</evidence>
<feature type="transmembrane region" description="Helical" evidence="10">
    <location>
        <begin position="83"/>
        <end position="107"/>
    </location>
</feature>
<evidence type="ECO:0000256" key="2">
    <source>
        <dbReference type="ARBA" id="ARBA00010486"/>
    </source>
</evidence>
<dbReference type="SMART" id="SM00100">
    <property type="entry name" value="cNMP"/>
    <property type="match status" value="1"/>
</dbReference>
<keyword evidence="9" id="KW-0407">Ion channel</keyword>
<comment type="similarity">
    <text evidence="2">Belongs to the cyclic nucleotide-gated cation channel (TC 1.A.1.5) family.</text>
</comment>
<dbReference type="RefSeq" id="XP_048319660.2">
    <property type="nucleotide sequence ID" value="XM_048463703.2"/>
</dbReference>
<evidence type="ECO:0000313" key="13">
    <source>
        <dbReference type="RefSeq" id="XP_048319660.2"/>
    </source>
</evidence>
<reference evidence="13" key="1">
    <citation type="submission" date="2025-08" db="UniProtKB">
        <authorList>
            <consortium name="RefSeq"/>
        </authorList>
    </citation>
    <scope>IDENTIFICATION</scope>
    <source>
        <tissue evidence="13">Seedling</tissue>
    </source>
</reference>
<evidence type="ECO:0000256" key="3">
    <source>
        <dbReference type="ARBA" id="ARBA00022448"/>
    </source>
</evidence>
<organism evidence="12 13">
    <name type="scientific">Ziziphus jujuba</name>
    <name type="common">Chinese jujube</name>
    <name type="synonym">Ziziphus sativa</name>
    <dbReference type="NCBI Taxonomy" id="326968"/>
    <lineage>
        <taxon>Eukaryota</taxon>
        <taxon>Viridiplantae</taxon>
        <taxon>Streptophyta</taxon>
        <taxon>Embryophyta</taxon>
        <taxon>Tracheophyta</taxon>
        <taxon>Spermatophyta</taxon>
        <taxon>Magnoliopsida</taxon>
        <taxon>eudicotyledons</taxon>
        <taxon>Gunneridae</taxon>
        <taxon>Pentapetalae</taxon>
        <taxon>rosids</taxon>
        <taxon>fabids</taxon>
        <taxon>Rosales</taxon>
        <taxon>Rhamnaceae</taxon>
        <taxon>Paliureae</taxon>
        <taxon>Ziziphus</taxon>
    </lineage>
</organism>
<evidence type="ECO:0000256" key="8">
    <source>
        <dbReference type="ARBA" id="ARBA00023286"/>
    </source>
</evidence>
<dbReference type="SUPFAM" id="SSF51206">
    <property type="entry name" value="cAMP-binding domain-like"/>
    <property type="match status" value="1"/>
</dbReference>
<gene>
    <name evidence="13" type="primary">LOC107431294</name>
</gene>
<dbReference type="SUPFAM" id="SSF81324">
    <property type="entry name" value="Voltage-gated potassium channels"/>
    <property type="match status" value="1"/>
</dbReference>
<evidence type="ECO:0000259" key="11">
    <source>
        <dbReference type="PROSITE" id="PS50042"/>
    </source>
</evidence>
<dbReference type="InterPro" id="IPR000595">
    <property type="entry name" value="cNMP-bd_dom"/>
</dbReference>
<evidence type="ECO:0000256" key="7">
    <source>
        <dbReference type="ARBA" id="ARBA00023136"/>
    </source>
</evidence>
<dbReference type="PANTHER" id="PTHR45651:SF68">
    <property type="entry name" value="ION TRANSPORT DOMAIN-CONTAINING PROTEIN"/>
    <property type="match status" value="1"/>
</dbReference>
<keyword evidence="3" id="KW-0813">Transport</keyword>
<feature type="domain" description="Cyclic nucleotide-binding" evidence="11">
    <location>
        <begin position="445"/>
        <end position="527"/>
    </location>
</feature>
<keyword evidence="5 10" id="KW-1133">Transmembrane helix</keyword>
<dbReference type="InterPro" id="IPR014710">
    <property type="entry name" value="RmlC-like_jellyroll"/>
</dbReference>
<dbReference type="InterPro" id="IPR018490">
    <property type="entry name" value="cNMP-bd_dom_sf"/>
</dbReference>
<dbReference type="CDD" id="cd00038">
    <property type="entry name" value="CAP_ED"/>
    <property type="match status" value="1"/>
</dbReference>
<proteinExistence type="inferred from homology"/>
<feature type="transmembrane region" description="Helical" evidence="10">
    <location>
        <begin position="49"/>
        <end position="71"/>
    </location>
</feature>
<dbReference type="Gene3D" id="1.10.287.70">
    <property type="match status" value="1"/>
</dbReference>
<dbReference type="Gene3D" id="2.60.120.10">
    <property type="entry name" value="Jelly Rolls"/>
    <property type="match status" value="1"/>
</dbReference>
<dbReference type="Pfam" id="PF00520">
    <property type="entry name" value="Ion_trans"/>
    <property type="match status" value="1"/>
</dbReference>
<comment type="subcellular location">
    <subcellularLocation>
        <location evidence="1">Membrane</location>
        <topology evidence="1">Multi-pass membrane protein</topology>
    </subcellularLocation>
</comment>
<sequence>MANLEEIALSRPEWSTIETSFTQHPKIKARNSKRKMLPLKPYLPMWNKIFALVCVVAVSLDPLFIYIPIINEDNKCITTDKKLGITAVVLRLFTDLIYIGDIIYIVAKSSQELKRLGIWKIDKFKNALAILKLSWLHILVDILAILPIPQVIMLSSFTKMKDLGSLNKRQFLNLVLLSQYVPRVFRIYLSSKEVAKIQDILTATVWINGAFNFFLYILASHVFGAFWYFFSVQRETACWFQASKGKPGYDANTVCDGKKAPPPEYTTFLENKCLIKYNPEITIDPPFDFGIFLDALQSGLLGSYDFPRKLTYCFWWGLRNLSSVGQNLKTSTYIWETLFAVSISIVGLLLFLYLIGNLQTYLQMATTRSEEVRRKMKLKELEVDWWISKNGLPKEMKSTIMQNVKDSLKENKDVDVQNLLSALPREDRRAIKRLLCSATLRKVEMLRNVKEEVLEVICDHMKPVIYTENSYIIREGDPLDQMILITQGTVWVYTGNSCSHGRRSNGGTNASSSNTTKRLKKGDIYGEELVKWSLTHNSLSDFPISNENVRSHTKVEGFALKANDLMNAISNYWWLFSRNLCGLKTSSSNNSPAKRWENLAISAVKSVRQCRPTRAKIMSLQIEDDEKRSQTLNYRRLTPKGRL</sequence>
<protein>
    <submittedName>
        <fullName evidence="13">Cyclic nucleotide-gated ion channel 1 isoform X1</fullName>
    </submittedName>
</protein>
<dbReference type="Proteomes" id="UP001652623">
    <property type="component" value="Chromosome 6"/>
</dbReference>
<dbReference type="PROSITE" id="PS50042">
    <property type="entry name" value="CNMP_BINDING_3"/>
    <property type="match status" value="1"/>
</dbReference>
<evidence type="ECO:0000256" key="6">
    <source>
        <dbReference type="ARBA" id="ARBA00023065"/>
    </source>
</evidence>
<evidence type="ECO:0000256" key="9">
    <source>
        <dbReference type="ARBA" id="ARBA00023303"/>
    </source>
</evidence>
<feature type="transmembrane region" description="Helical" evidence="10">
    <location>
        <begin position="333"/>
        <end position="355"/>
    </location>
</feature>
<dbReference type="GeneID" id="107431294"/>